<evidence type="ECO:0000256" key="1">
    <source>
        <dbReference type="SAM" id="Phobius"/>
    </source>
</evidence>
<dbReference type="EMBL" id="JBHUHY010000002">
    <property type="protein sequence ID" value="MFD2185366.1"/>
    <property type="molecule type" value="Genomic_DNA"/>
</dbReference>
<proteinExistence type="predicted"/>
<evidence type="ECO:0000313" key="3">
    <source>
        <dbReference type="Proteomes" id="UP001597344"/>
    </source>
</evidence>
<keyword evidence="3" id="KW-1185">Reference proteome</keyword>
<feature type="transmembrane region" description="Helical" evidence="1">
    <location>
        <begin position="7"/>
        <end position="26"/>
    </location>
</feature>
<evidence type="ECO:0008006" key="4">
    <source>
        <dbReference type="Google" id="ProtNLM"/>
    </source>
</evidence>
<evidence type="ECO:0000313" key="2">
    <source>
        <dbReference type="EMBL" id="MFD2185366.1"/>
    </source>
</evidence>
<sequence>MKLAQRLFYYLGGFAIGLILLFFFLGGKKTSCDYSPTSRVLKNIRSKERVFSEQALATMESYKVDTADVSSLLLKGTVDFSKSNTQLDSCRTYFVEGIIKEKTISMSIENCDSIAKINSLDVTH</sequence>
<keyword evidence="1" id="KW-0812">Transmembrane</keyword>
<reference evidence="3" key="1">
    <citation type="journal article" date="2019" name="Int. J. Syst. Evol. Microbiol.">
        <title>The Global Catalogue of Microorganisms (GCM) 10K type strain sequencing project: providing services to taxonomists for standard genome sequencing and annotation.</title>
        <authorList>
            <consortium name="The Broad Institute Genomics Platform"/>
            <consortium name="The Broad Institute Genome Sequencing Center for Infectious Disease"/>
            <person name="Wu L."/>
            <person name="Ma J."/>
        </authorList>
    </citation>
    <scope>NUCLEOTIDE SEQUENCE [LARGE SCALE GENOMIC DNA]</scope>
    <source>
        <strain evidence="3">DT92</strain>
    </source>
</reference>
<dbReference type="RefSeq" id="WP_378318329.1">
    <property type="nucleotide sequence ID" value="NZ_JBHUHY010000002.1"/>
</dbReference>
<keyword evidence="1" id="KW-0472">Membrane</keyword>
<accession>A0ABW5AT70</accession>
<gene>
    <name evidence="2" type="ORF">ACFSJT_01065</name>
</gene>
<keyword evidence="1" id="KW-1133">Transmembrane helix</keyword>
<name>A0ABW5AT70_9FLAO</name>
<organism evidence="2 3">
    <name type="scientific">Aquimarina celericrescens</name>
    <dbReference type="NCBI Taxonomy" id="1964542"/>
    <lineage>
        <taxon>Bacteria</taxon>
        <taxon>Pseudomonadati</taxon>
        <taxon>Bacteroidota</taxon>
        <taxon>Flavobacteriia</taxon>
        <taxon>Flavobacteriales</taxon>
        <taxon>Flavobacteriaceae</taxon>
        <taxon>Aquimarina</taxon>
    </lineage>
</organism>
<dbReference type="Proteomes" id="UP001597344">
    <property type="component" value="Unassembled WGS sequence"/>
</dbReference>
<protein>
    <recommendedName>
        <fullName evidence="4">DUF4258 domain-containing protein</fullName>
    </recommendedName>
</protein>
<comment type="caution">
    <text evidence="2">The sequence shown here is derived from an EMBL/GenBank/DDBJ whole genome shotgun (WGS) entry which is preliminary data.</text>
</comment>